<evidence type="ECO:0000313" key="2">
    <source>
        <dbReference type="Proteomes" id="UP000076296"/>
    </source>
</evidence>
<sequence length="97" mass="10867">MKTKLMDVRPYVALYRDDRTGIAWVENGSLGIAHSAHPNIDASGSVRGMKDLGYWERDARAVRCRGFIYNIDTYVVSDNELDQLAAKHCQCGGKHPN</sequence>
<dbReference type="EMBL" id="LRDT01000093">
    <property type="protein sequence ID" value="KZA06970.1"/>
    <property type="molecule type" value="Genomic_DNA"/>
</dbReference>
<gene>
    <name evidence="1" type="ORF">LV35_04227</name>
</gene>
<name>A0AAJ0VMA9_ACIBA</name>
<comment type="caution">
    <text evidence="1">The sequence shown here is derived from an EMBL/GenBank/DDBJ whole genome shotgun (WGS) entry which is preliminary data.</text>
</comment>
<dbReference type="AlphaFoldDB" id="A0AAJ0VMA9"/>
<protein>
    <submittedName>
        <fullName evidence="1">Uncharacterized protein</fullName>
    </submittedName>
</protein>
<proteinExistence type="predicted"/>
<reference evidence="1 2" key="1">
    <citation type="submission" date="2016-01" db="EMBL/GenBank/DDBJ databases">
        <title>Draft sequences of Acinetobacter baumannii isolates from wounded military personnel.</title>
        <authorList>
            <person name="Arivett B.A."/>
            <person name="Fiester S.E."/>
            <person name="Ream D.C."/>
            <person name="Actis L.A."/>
        </authorList>
    </citation>
    <scope>NUCLEOTIDE SEQUENCE [LARGE SCALE GENOMIC DNA]</scope>
    <source>
        <strain evidence="1 2">AB2828</strain>
    </source>
</reference>
<dbReference type="Proteomes" id="UP000076296">
    <property type="component" value="Unassembled WGS sequence"/>
</dbReference>
<dbReference type="RefSeq" id="WP_062937371.1">
    <property type="nucleotide sequence ID" value="NZ_LRDT01000093.1"/>
</dbReference>
<accession>A0AAJ0VMA9</accession>
<organism evidence="1 2">
    <name type="scientific">Acinetobacter baumannii</name>
    <dbReference type="NCBI Taxonomy" id="470"/>
    <lineage>
        <taxon>Bacteria</taxon>
        <taxon>Pseudomonadati</taxon>
        <taxon>Pseudomonadota</taxon>
        <taxon>Gammaproteobacteria</taxon>
        <taxon>Moraxellales</taxon>
        <taxon>Moraxellaceae</taxon>
        <taxon>Acinetobacter</taxon>
        <taxon>Acinetobacter calcoaceticus/baumannii complex</taxon>
    </lineage>
</organism>
<evidence type="ECO:0000313" key="1">
    <source>
        <dbReference type="EMBL" id="KZA06970.1"/>
    </source>
</evidence>